<comment type="caution">
    <text evidence="2">The sequence shown here is derived from an EMBL/GenBank/DDBJ whole genome shotgun (WGS) entry which is preliminary data.</text>
</comment>
<dbReference type="Pfam" id="PF13380">
    <property type="entry name" value="CoA_binding_2"/>
    <property type="match status" value="1"/>
</dbReference>
<dbReference type="SUPFAM" id="SSF51735">
    <property type="entry name" value="NAD(P)-binding Rossmann-fold domains"/>
    <property type="match status" value="1"/>
</dbReference>
<organism evidence="2 3">
    <name type="scientific">Effusibacillus consociatus</name>
    <dbReference type="NCBI Taxonomy" id="1117041"/>
    <lineage>
        <taxon>Bacteria</taxon>
        <taxon>Bacillati</taxon>
        <taxon>Bacillota</taxon>
        <taxon>Bacilli</taxon>
        <taxon>Bacillales</taxon>
        <taxon>Alicyclobacillaceae</taxon>
        <taxon>Effusibacillus</taxon>
    </lineage>
</organism>
<dbReference type="PANTHER" id="PTHR33303">
    <property type="entry name" value="CYTOPLASMIC PROTEIN-RELATED"/>
    <property type="match status" value="1"/>
</dbReference>
<feature type="domain" description="CoA-binding" evidence="1">
    <location>
        <begin position="13"/>
        <end position="108"/>
    </location>
</feature>
<proteinExistence type="predicted"/>
<gene>
    <name evidence="2" type="ORF">ACFO8Q_08080</name>
</gene>
<reference evidence="3" key="1">
    <citation type="journal article" date="2019" name="Int. J. Syst. Evol. Microbiol.">
        <title>The Global Catalogue of Microorganisms (GCM) 10K type strain sequencing project: providing services to taxonomists for standard genome sequencing and annotation.</title>
        <authorList>
            <consortium name="The Broad Institute Genomics Platform"/>
            <consortium name="The Broad Institute Genome Sequencing Center for Infectious Disease"/>
            <person name="Wu L."/>
            <person name="Ma J."/>
        </authorList>
    </citation>
    <scope>NUCLEOTIDE SEQUENCE [LARGE SCALE GENOMIC DNA]</scope>
    <source>
        <strain evidence="3">WYCCWR 12678</strain>
    </source>
</reference>
<dbReference type="RefSeq" id="WP_380025236.1">
    <property type="nucleotide sequence ID" value="NZ_JBHSHC010000052.1"/>
</dbReference>
<dbReference type="SMART" id="SM00881">
    <property type="entry name" value="CoA_binding"/>
    <property type="match status" value="1"/>
</dbReference>
<dbReference type="Proteomes" id="UP001596002">
    <property type="component" value="Unassembled WGS sequence"/>
</dbReference>
<keyword evidence="3" id="KW-1185">Reference proteome</keyword>
<name>A0ABV9PZU6_9BACL</name>
<dbReference type="InterPro" id="IPR036291">
    <property type="entry name" value="NAD(P)-bd_dom_sf"/>
</dbReference>
<dbReference type="EMBL" id="JBHSHC010000052">
    <property type="protein sequence ID" value="MFC4767320.1"/>
    <property type="molecule type" value="Genomic_DNA"/>
</dbReference>
<evidence type="ECO:0000259" key="1">
    <source>
        <dbReference type="SMART" id="SM00881"/>
    </source>
</evidence>
<accession>A0ABV9PZU6</accession>
<dbReference type="Gene3D" id="3.40.50.720">
    <property type="entry name" value="NAD(P)-binding Rossmann-like Domain"/>
    <property type="match status" value="1"/>
</dbReference>
<dbReference type="PANTHER" id="PTHR33303:SF2">
    <property type="entry name" value="COA-BINDING DOMAIN-CONTAINING PROTEIN"/>
    <property type="match status" value="1"/>
</dbReference>
<dbReference type="InterPro" id="IPR003781">
    <property type="entry name" value="CoA-bd"/>
</dbReference>
<evidence type="ECO:0000313" key="2">
    <source>
        <dbReference type="EMBL" id="MFC4767320.1"/>
    </source>
</evidence>
<sequence>MHVNPDDQKIAELLRESKNIAVFGLSDDPSKASNQVAQYLQSQGYEIVPINPKATSILGRKAHPTLLDVEGPIDIVDVFRRSEQIPEVVDQVLQMQHKPKAVWIQLGIVNDEQCRRIEEAGIMAIQDSCLKVEHYRLLGKEKL</sequence>
<protein>
    <submittedName>
        <fullName evidence="2">CoA-binding protein</fullName>
    </submittedName>
</protein>
<evidence type="ECO:0000313" key="3">
    <source>
        <dbReference type="Proteomes" id="UP001596002"/>
    </source>
</evidence>